<dbReference type="AlphaFoldDB" id="A0A9D5LWP3"/>
<dbReference type="RefSeq" id="WP_226391687.1">
    <property type="nucleotide sequence ID" value="NZ_JADCKB010000002.1"/>
</dbReference>
<evidence type="ECO:0000313" key="3">
    <source>
        <dbReference type="Proteomes" id="UP000806542"/>
    </source>
</evidence>
<keyword evidence="3" id="KW-1185">Reference proteome</keyword>
<accession>A0A9D5LWP3</accession>
<gene>
    <name evidence="2" type="ORF">INF28_01390</name>
</gene>
<evidence type="ECO:0000256" key="1">
    <source>
        <dbReference type="SAM" id="SignalP"/>
    </source>
</evidence>
<dbReference type="Gene3D" id="2.60.120.200">
    <property type="match status" value="1"/>
</dbReference>
<evidence type="ECO:0000313" key="2">
    <source>
        <dbReference type="EMBL" id="MBE5039123.1"/>
    </source>
</evidence>
<name>A0A9D5LWP3_9FIRM</name>
<dbReference type="EMBL" id="JADCKB010000002">
    <property type="protein sequence ID" value="MBE5039123.1"/>
    <property type="molecule type" value="Genomic_DNA"/>
</dbReference>
<reference evidence="2" key="1">
    <citation type="submission" date="2020-10" db="EMBL/GenBank/DDBJ databases">
        <title>ChiBAC.</title>
        <authorList>
            <person name="Zenner C."/>
            <person name="Hitch T.C.A."/>
            <person name="Clavel T."/>
        </authorList>
    </citation>
    <scope>NUCLEOTIDE SEQUENCE</scope>
    <source>
        <strain evidence="2">DSM 107454</strain>
    </source>
</reference>
<protein>
    <submittedName>
        <fullName evidence="2">Uncharacterized protein</fullName>
    </submittedName>
</protein>
<sequence length="749" mass="81519">MKKPIISFLVALAIMFSVLGLPAYAAEEDAGIVVYQQTFDDILNSQGVGLTDAKIKERDTTFAMLGSRSEYGASAAVVHTVHEGSRIIEDFDSITSLDQNKVLTLTNNVGADGAQCYIKDKTLEIVKTGTGTSKTVVLKAELGGYAGSSPSYAVELDLKTLFDNEGLTVQFTIGADMAFRQVKEQGNKCTFEWWDGSWVKDEENLYDLTDFQHLTFVVNADKTVDAYIGSGAEKRLLKEGMPQRGSTSFTTLSCIMGASLKATTYVDNLTFTPLTEQEEGQDTFQYPVLRLEKMAKGTGSAAESKMTLDPYLCGAKEYTYSFDLQLNASAGYSVNIANGAFIQLAYTDNGYDVKEYIPDGTGGAVANEALGTYPFDKPTNIAFRIHADEGTADLYIDGEMIQAGIKPRYNYRFEDWRFTINNSSVGTAYLDNFTLTLHDVEAVTTSATKDTAQIDFEDFTPGVLQTGTGGFVADNTPALGLISVTNAPEDTEGTSAEHGKALRMYSAIKGDSAHPSTYNLSRNYKHLLTDALEYTTSFDLLLTGDQSYNIAERSTGGGGFKLNFDLAQGILIKYQILDQEGKAEWITAEQKFTPNTWFNVKYVVNTETQTADFYYNDTLIAEDLPCISNSPFGGLVISTNNGTVGELWLDNFSMTVNQKAAPKSSVSGTVEGENLQLSAYVSEDETGAQVFVAYYNTDGRMTGAVVKDCAAGQELKESVSVPADIAEIKLFLWSDLEPLCEATAISVSQ</sequence>
<proteinExistence type="predicted"/>
<feature type="signal peptide" evidence="1">
    <location>
        <begin position="1"/>
        <end position="25"/>
    </location>
</feature>
<comment type="caution">
    <text evidence="2">The sequence shown here is derived from an EMBL/GenBank/DDBJ whole genome shotgun (WGS) entry which is preliminary data.</text>
</comment>
<feature type="chain" id="PRO_5039665994" evidence="1">
    <location>
        <begin position="26"/>
        <end position="749"/>
    </location>
</feature>
<keyword evidence="1" id="KW-0732">Signal</keyword>
<dbReference type="Proteomes" id="UP000806542">
    <property type="component" value="Unassembled WGS sequence"/>
</dbReference>
<organism evidence="2 3">
    <name type="scientific">Ructibacterium gallinarum</name>
    <dbReference type="NCBI Taxonomy" id="2779355"/>
    <lineage>
        <taxon>Bacteria</taxon>
        <taxon>Bacillati</taxon>
        <taxon>Bacillota</taxon>
        <taxon>Clostridia</taxon>
        <taxon>Eubacteriales</taxon>
        <taxon>Oscillospiraceae</taxon>
        <taxon>Ructibacterium</taxon>
    </lineage>
</organism>